<dbReference type="Proteomes" id="UP000177371">
    <property type="component" value="Unassembled WGS sequence"/>
</dbReference>
<accession>A0A1F4UXT0</accession>
<organism evidence="17 18">
    <name type="scientific">candidate division WWE3 bacterium RBG_16_37_10</name>
    <dbReference type="NCBI Taxonomy" id="1802610"/>
    <lineage>
        <taxon>Bacteria</taxon>
        <taxon>Katanobacteria</taxon>
    </lineage>
</organism>
<comment type="similarity">
    <text evidence="10">Belongs to the EPSP synthase family. MurA subfamily.</text>
</comment>
<dbReference type="PANTHER" id="PTHR43783">
    <property type="entry name" value="UDP-N-ACETYLGLUCOSAMINE 1-CARBOXYVINYLTRANSFERASE"/>
    <property type="match status" value="1"/>
</dbReference>
<sequence length="299" mass="32796">KFDLTDGYAVFTAPKKSNSNYNIWQFEASVTGTENLFLYAAGASSRFEVTDCACEPHVTQLLQLLQSMGAKVEGIGSNRVCITGTKKLKGTEFTPDPDFVDIGGLIVAAAITKGKLTLKGANIPRVVDGMLGWFRRFNIDITEKGSDLVIDGKNELIIDYKNSGFPMAGDNLPKLAPKPWPGFPVDALPPVVTLACKAKGDLLIKNWMYETGLDFIRELNSMGADIFMCDPERIIVHGPVTFKSRKVTAPDIIQACKAIFLASLADPVETTITGWEILKRRYPDVLEVYKKLGAEIQTL</sequence>
<feature type="non-terminal residue" evidence="17">
    <location>
        <position position="1"/>
    </location>
</feature>
<evidence type="ECO:0000256" key="15">
    <source>
        <dbReference type="ARBA" id="ARBA00047527"/>
    </source>
</evidence>
<evidence type="ECO:0000313" key="17">
    <source>
        <dbReference type="EMBL" id="OGC49033.1"/>
    </source>
</evidence>
<evidence type="ECO:0000256" key="4">
    <source>
        <dbReference type="ARBA" id="ARBA00022618"/>
    </source>
</evidence>
<evidence type="ECO:0000256" key="12">
    <source>
        <dbReference type="ARBA" id="ARBA00039754"/>
    </source>
</evidence>
<dbReference type="GO" id="GO:0008360">
    <property type="term" value="P:regulation of cell shape"/>
    <property type="evidence" value="ECO:0007669"/>
    <property type="project" value="UniProtKB-KW"/>
</dbReference>
<dbReference type="InterPro" id="IPR001986">
    <property type="entry name" value="Enolpyruvate_Tfrase_dom"/>
</dbReference>
<dbReference type="SUPFAM" id="SSF55205">
    <property type="entry name" value="EPT/RTPC-like"/>
    <property type="match status" value="1"/>
</dbReference>
<evidence type="ECO:0000259" key="16">
    <source>
        <dbReference type="Pfam" id="PF00275"/>
    </source>
</evidence>
<evidence type="ECO:0000256" key="2">
    <source>
        <dbReference type="ARBA" id="ARBA00004752"/>
    </source>
</evidence>
<protein>
    <recommendedName>
        <fullName evidence="12">UDP-N-acetylglucosamine 1-carboxyvinyltransferase</fullName>
        <ecNumber evidence="11">2.5.1.7</ecNumber>
    </recommendedName>
    <alternativeName>
        <fullName evidence="13">Enoylpyruvate transferase</fullName>
    </alternativeName>
    <alternativeName>
        <fullName evidence="14">UDP-N-acetylglucosamine enolpyruvyl transferase</fullName>
    </alternativeName>
</protein>
<dbReference type="STRING" id="1802610.A2W32_04105"/>
<keyword evidence="7" id="KW-0573">Peptidoglycan synthesis</keyword>
<keyword evidence="9" id="KW-0961">Cell wall biogenesis/degradation</keyword>
<evidence type="ECO:0000256" key="8">
    <source>
        <dbReference type="ARBA" id="ARBA00023306"/>
    </source>
</evidence>
<name>A0A1F4UXT0_UNCKA</name>
<reference evidence="17 18" key="1">
    <citation type="journal article" date="2016" name="Nat. Commun.">
        <title>Thousands of microbial genomes shed light on interconnected biogeochemical processes in an aquifer system.</title>
        <authorList>
            <person name="Anantharaman K."/>
            <person name="Brown C.T."/>
            <person name="Hug L.A."/>
            <person name="Sharon I."/>
            <person name="Castelle C.J."/>
            <person name="Probst A.J."/>
            <person name="Thomas B.C."/>
            <person name="Singh A."/>
            <person name="Wilkins M.J."/>
            <person name="Karaoz U."/>
            <person name="Brodie E.L."/>
            <person name="Williams K.H."/>
            <person name="Hubbard S.S."/>
            <person name="Banfield J.F."/>
        </authorList>
    </citation>
    <scope>NUCLEOTIDE SEQUENCE [LARGE SCALE GENOMIC DNA]</scope>
</reference>
<dbReference type="GO" id="GO:0008760">
    <property type="term" value="F:UDP-N-acetylglucosamine 1-carboxyvinyltransferase activity"/>
    <property type="evidence" value="ECO:0007669"/>
    <property type="project" value="UniProtKB-EC"/>
</dbReference>
<evidence type="ECO:0000256" key="7">
    <source>
        <dbReference type="ARBA" id="ARBA00022984"/>
    </source>
</evidence>
<dbReference type="AlphaFoldDB" id="A0A1F4UXT0"/>
<dbReference type="GO" id="GO:0071555">
    <property type="term" value="P:cell wall organization"/>
    <property type="evidence" value="ECO:0007669"/>
    <property type="project" value="UniProtKB-KW"/>
</dbReference>
<keyword evidence="6" id="KW-0133">Cell shape</keyword>
<dbReference type="InterPro" id="IPR050068">
    <property type="entry name" value="MurA_subfamily"/>
</dbReference>
<dbReference type="EC" id="2.5.1.7" evidence="11"/>
<keyword evidence="4" id="KW-0132">Cell division</keyword>
<dbReference type="PANTHER" id="PTHR43783:SF1">
    <property type="entry name" value="UDP-N-ACETYLGLUCOSAMINE 1-CARBOXYVINYLTRANSFERASE"/>
    <property type="match status" value="1"/>
</dbReference>
<comment type="pathway">
    <text evidence="2">Cell wall biogenesis; peptidoglycan biosynthesis.</text>
</comment>
<evidence type="ECO:0000256" key="11">
    <source>
        <dbReference type="ARBA" id="ARBA00039108"/>
    </source>
</evidence>
<keyword evidence="8" id="KW-0131">Cell cycle</keyword>
<evidence type="ECO:0000256" key="13">
    <source>
        <dbReference type="ARBA" id="ARBA00042443"/>
    </source>
</evidence>
<dbReference type="EMBL" id="MEUT01000056">
    <property type="protein sequence ID" value="OGC49033.1"/>
    <property type="molecule type" value="Genomic_DNA"/>
</dbReference>
<evidence type="ECO:0000256" key="5">
    <source>
        <dbReference type="ARBA" id="ARBA00022679"/>
    </source>
</evidence>
<gene>
    <name evidence="17" type="ORF">A2W32_04105</name>
</gene>
<comment type="catalytic activity">
    <reaction evidence="15">
        <text>phosphoenolpyruvate + UDP-N-acetyl-alpha-D-glucosamine = UDP-N-acetyl-3-O-(1-carboxyvinyl)-alpha-D-glucosamine + phosphate</text>
        <dbReference type="Rhea" id="RHEA:18681"/>
        <dbReference type="ChEBI" id="CHEBI:43474"/>
        <dbReference type="ChEBI" id="CHEBI:57705"/>
        <dbReference type="ChEBI" id="CHEBI:58702"/>
        <dbReference type="ChEBI" id="CHEBI:68483"/>
        <dbReference type="EC" id="2.5.1.7"/>
    </reaction>
</comment>
<dbReference type="GO" id="GO:0051301">
    <property type="term" value="P:cell division"/>
    <property type="evidence" value="ECO:0007669"/>
    <property type="project" value="UniProtKB-KW"/>
</dbReference>
<evidence type="ECO:0000256" key="14">
    <source>
        <dbReference type="ARBA" id="ARBA00042842"/>
    </source>
</evidence>
<dbReference type="InterPro" id="IPR013792">
    <property type="entry name" value="RNA3'P_cycl/enolpyr_Trfase_a/b"/>
</dbReference>
<evidence type="ECO:0000256" key="3">
    <source>
        <dbReference type="ARBA" id="ARBA00022490"/>
    </source>
</evidence>
<comment type="caution">
    <text evidence="17">The sequence shown here is derived from an EMBL/GenBank/DDBJ whole genome shotgun (WGS) entry which is preliminary data.</text>
</comment>
<keyword evidence="5" id="KW-0808">Transferase</keyword>
<feature type="domain" description="Enolpyruvate transferase" evidence="16">
    <location>
        <begin position="28"/>
        <end position="287"/>
    </location>
</feature>
<evidence type="ECO:0000256" key="10">
    <source>
        <dbReference type="ARBA" id="ARBA00038367"/>
    </source>
</evidence>
<keyword evidence="3" id="KW-0963">Cytoplasm</keyword>
<evidence type="ECO:0000313" key="18">
    <source>
        <dbReference type="Proteomes" id="UP000177371"/>
    </source>
</evidence>
<comment type="subcellular location">
    <subcellularLocation>
        <location evidence="1">Cytoplasm</location>
    </subcellularLocation>
</comment>
<evidence type="ECO:0000256" key="6">
    <source>
        <dbReference type="ARBA" id="ARBA00022960"/>
    </source>
</evidence>
<dbReference type="Gene3D" id="3.65.10.10">
    <property type="entry name" value="Enolpyruvate transferase domain"/>
    <property type="match status" value="2"/>
</dbReference>
<dbReference type="GO" id="GO:0005737">
    <property type="term" value="C:cytoplasm"/>
    <property type="evidence" value="ECO:0007669"/>
    <property type="project" value="UniProtKB-SubCell"/>
</dbReference>
<dbReference type="Pfam" id="PF00275">
    <property type="entry name" value="EPSP_synthase"/>
    <property type="match status" value="1"/>
</dbReference>
<proteinExistence type="inferred from homology"/>
<evidence type="ECO:0000256" key="1">
    <source>
        <dbReference type="ARBA" id="ARBA00004496"/>
    </source>
</evidence>
<dbReference type="GO" id="GO:0009252">
    <property type="term" value="P:peptidoglycan biosynthetic process"/>
    <property type="evidence" value="ECO:0007669"/>
    <property type="project" value="UniProtKB-KW"/>
</dbReference>
<dbReference type="InterPro" id="IPR036968">
    <property type="entry name" value="Enolpyruvate_Tfrase_sf"/>
</dbReference>
<evidence type="ECO:0000256" key="9">
    <source>
        <dbReference type="ARBA" id="ARBA00023316"/>
    </source>
</evidence>